<evidence type="ECO:0000256" key="1">
    <source>
        <dbReference type="SAM" id="MobiDB-lite"/>
    </source>
</evidence>
<gene>
    <name evidence="2" type="ORF">HAX54_029901</name>
</gene>
<organism evidence="2 3">
    <name type="scientific">Datura stramonium</name>
    <name type="common">Jimsonweed</name>
    <name type="synonym">Common thornapple</name>
    <dbReference type="NCBI Taxonomy" id="4076"/>
    <lineage>
        <taxon>Eukaryota</taxon>
        <taxon>Viridiplantae</taxon>
        <taxon>Streptophyta</taxon>
        <taxon>Embryophyta</taxon>
        <taxon>Tracheophyta</taxon>
        <taxon>Spermatophyta</taxon>
        <taxon>Magnoliopsida</taxon>
        <taxon>eudicotyledons</taxon>
        <taxon>Gunneridae</taxon>
        <taxon>Pentapetalae</taxon>
        <taxon>asterids</taxon>
        <taxon>lamiids</taxon>
        <taxon>Solanales</taxon>
        <taxon>Solanaceae</taxon>
        <taxon>Solanoideae</taxon>
        <taxon>Datureae</taxon>
        <taxon>Datura</taxon>
    </lineage>
</organism>
<sequence length="167" mass="18429">MAQRSSRSSSSVPQSHREGSLESGQGKNFPQRGTEAIAELKLRAMEPSHSFTILRLPIFHKFLPPPMGKGEWGFCRGGLEKNEGNLQILGLKGRGFVQVDPIFLTEPVGLITSTWHGGHRGAQAPFHGPIAKAYWNLSIPAYNLNVERRPSWRPSSVPCPYSSKTLP</sequence>
<dbReference type="Proteomes" id="UP000823775">
    <property type="component" value="Unassembled WGS sequence"/>
</dbReference>
<name>A0ABS8SAI7_DATST</name>
<keyword evidence="3" id="KW-1185">Reference proteome</keyword>
<comment type="caution">
    <text evidence="2">The sequence shown here is derived from an EMBL/GenBank/DDBJ whole genome shotgun (WGS) entry which is preliminary data.</text>
</comment>
<accession>A0ABS8SAI7</accession>
<evidence type="ECO:0000313" key="3">
    <source>
        <dbReference type="Proteomes" id="UP000823775"/>
    </source>
</evidence>
<dbReference type="EMBL" id="JACEIK010000373">
    <property type="protein sequence ID" value="MCD7455864.1"/>
    <property type="molecule type" value="Genomic_DNA"/>
</dbReference>
<feature type="region of interest" description="Disordered" evidence="1">
    <location>
        <begin position="1"/>
        <end position="30"/>
    </location>
</feature>
<feature type="compositionally biased region" description="Low complexity" evidence="1">
    <location>
        <begin position="1"/>
        <end position="11"/>
    </location>
</feature>
<reference evidence="2 3" key="1">
    <citation type="journal article" date="2021" name="BMC Genomics">
        <title>Datura genome reveals duplications of psychoactive alkaloid biosynthetic genes and high mutation rate following tissue culture.</title>
        <authorList>
            <person name="Rajewski A."/>
            <person name="Carter-House D."/>
            <person name="Stajich J."/>
            <person name="Litt A."/>
        </authorList>
    </citation>
    <scope>NUCLEOTIDE SEQUENCE [LARGE SCALE GENOMIC DNA]</scope>
    <source>
        <strain evidence="2">AR-01</strain>
    </source>
</reference>
<protein>
    <submittedName>
        <fullName evidence="2">Uncharacterized protein</fullName>
    </submittedName>
</protein>
<evidence type="ECO:0000313" key="2">
    <source>
        <dbReference type="EMBL" id="MCD7455864.1"/>
    </source>
</evidence>
<proteinExistence type="predicted"/>